<dbReference type="Gene3D" id="3.40.30.10">
    <property type="entry name" value="Glutaredoxin"/>
    <property type="match status" value="1"/>
</dbReference>
<proteinExistence type="predicted"/>
<sequence length="55" mass="6442">MKEKNMYGKTVMGIERSTFIINEQGVLTHEFRKVKVSDHLEQVLEVLKPMDNVIH</sequence>
<evidence type="ECO:0000313" key="1">
    <source>
        <dbReference type="EMBL" id="MPN56908.1"/>
    </source>
</evidence>
<keyword evidence="1" id="KW-0575">Peroxidase</keyword>
<protein>
    <submittedName>
        <fullName evidence="1">Peroxiredoxin Bcp</fullName>
        <ecNumber evidence="1">1.11.1.15</ecNumber>
    </submittedName>
</protein>
<organism evidence="1">
    <name type="scientific">bioreactor metagenome</name>
    <dbReference type="NCBI Taxonomy" id="1076179"/>
    <lineage>
        <taxon>unclassified sequences</taxon>
        <taxon>metagenomes</taxon>
        <taxon>ecological metagenomes</taxon>
    </lineage>
</organism>
<reference evidence="1" key="1">
    <citation type="submission" date="2019-08" db="EMBL/GenBank/DDBJ databases">
        <authorList>
            <person name="Kucharzyk K."/>
            <person name="Murdoch R.W."/>
            <person name="Higgins S."/>
            <person name="Loffler F."/>
        </authorList>
    </citation>
    <scope>NUCLEOTIDE SEQUENCE</scope>
</reference>
<dbReference type="AlphaFoldDB" id="A0A645IZQ4"/>
<gene>
    <name evidence="1" type="primary">bcp_37</name>
    <name evidence="1" type="ORF">SDC9_204601</name>
</gene>
<dbReference type="EC" id="1.11.1.15" evidence="1"/>
<dbReference type="SUPFAM" id="SSF52833">
    <property type="entry name" value="Thioredoxin-like"/>
    <property type="match status" value="1"/>
</dbReference>
<dbReference type="EMBL" id="VSSQ01127811">
    <property type="protein sequence ID" value="MPN56908.1"/>
    <property type="molecule type" value="Genomic_DNA"/>
</dbReference>
<dbReference type="InterPro" id="IPR036249">
    <property type="entry name" value="Thioredoxin-like_sf"/>
</dbReference>
<comment type="caution">
    <text evidence="1">The sequence shown here is derived from an EMBL/GenBank/DDBJ whole genome shotgun (WGS) entry which is preliminary data.</text>
</comment>
<accession>A0A645IZQ4</accession>
<dbReference type="GO" id="GO:0004601">
    <property type="term" value="F:peroxidase activity"/>
    <property type="evidence" value="ECO:0007669"/>
    <property type="project" value="UniProtKB-KW"/>
</dbReference>
<name>A0A645IZQ4_9ZZZZ</name>
<keyword evidence="1" id="KW-0560">Oxidoreductase</keyword>